<proteinExistence type="predicted"/>
<feature type="domain" description="DUF7745" evidence="2">
    <location>
        <begin position="2"/>
        <end position="89"/>
    </location>
</feature>
<evidence type="ECO:0000256" key="1">
    <source>
        <dbReference type="SAM" id="Coils"/>
    </source>
</evidence>
<evidence type="ECO:0000259" key="2">
    <source>
        <dbReference type="Pfam" id="PF24924"/>
    </source>
</evidence>
<keyword evidence="1" id="KW-0175">Coiled coil</keyword>
<dbReference type="RefSeq" id="XP_011014864.1">
    <property type="nucleotide sequence ID" value="XM_011016562.1"/>
</dbReference>
<dbReference type="PANTHER" id="PTHR48200">
    <property type="entry name" value="PROTEIN, PUTATIVE-RELATED"/>
    <property type="match status" value="1"/>
</dbReference>
<dbReference type="AlphaFoldDB" id="A0AAJ6XDH0"/>
<dbReference type="Pfam" id="PF24924">
    <property type="entry name" value="DUF7745"/>
    <property type="match status" value="1"/>
</dbReference>
<dbReference type="PANTHER" id="PTHR48200:SF1">
    <property type="entry name" value="AMINOTRANSFERASE-LIKE PLANT MOBILE DOMAIN-CONTAINING PROTEIN"/>
    <property type="match status" value="1"/>
</dbReference>
<feature type="coiled-coil region" evidence="1">
    <location>
        <begin position="234"/>
        <end position="342"/>
    </location>
</feature>
<dbReference type="KEGG" id="peu:105118588"/>
<reference evidence="4" key="1">
    <citation type="submission" date="2025-08" db="UniProtKB">
        <authorList>
            <consortium name="RefSeq"/>
        </authorList>
    </citation>
    <scope>IDENTIFICATION</scope>
</reference>
<dbReference type="InterPro" id="IPR056647">
    <property type="entry name" value="DUF7745"/>
</dbReference>
<protein>
    <submittedName>
        <fullName evidence="4">Protein CFAP45, mitochondrial-like</fullName>
    </submittedName>
</protein>
<keyword evidence="3" id="KW-1185">Reference proteome</keyword>
<evidence type="ECO:0000313" key="4">
    <source>
        <dbReference type="RefSeq" id="XP_011014864.1"/>
    </source>
</evidence>
<sequence length="378" mass="44237">MSCGSKVWVPLIGVTGYISYAPALVTRQLGGMQYTPRTLGLTDFFGLFKHEPYLKEMELIRQDWKRPILVKKEEGSMFESSVSQNYAVWRNGKLSRVIESSKPEHPESAIEQPKRKRIDHEEELRRQLKRCSTNLGKSKRQTQILEQQLEEENTMRNCLNQQLEEKEEQLTSCKQWQRRAEIAEALAKQIQDELKGLRIENDKLVHKHSLTEKELAKIKKSAHDKINIDKEILLEEERSMRKAAEADMRDYQQRAEYSKEQIIILQSKLEMQEVGLRSDYGVIEEELHELKQEYQECQDYINSFAVQMNSKNAELDIEREELQRAKATLSLLETMVRTLERSNEVLGANNEVSITNNTFLHDQIRHMAKQVEQVARYA</sequence>
<gene>
    <name evidence="4" type="primary">LOC105118588</name>
</gene>
<name>A0AAJ6XDH0_POPEU</name>
<evidence type="ECO:0000313" key="3">
    <source>
        <dbReference type="Proteomes" id="UP000694918"/>
    </source>
</evidence>
<organism evidence="3 4">
    <name type="scientific">Populus euphratica</name>
    <name type="common">Euphrates poplar</name>
    <dbReference type="NCBI Taxonomy" id="75702"/>
    <lineage>
        <taxon>Eukaryota</taxon>
        <taxon>Viridiplantae</taxon>
        <taxon>Streptophyta</taxon>
        <taxon>Embryophyta</taxon>
        <taxon>Tracheophyta</taxon>
        <taxon>Spermatophyta</taxon>
        <taxon>Magnoliopsida</taxon>
        <taxon>eudicotyledons</taxon>
        <taxon>Gunneridae</taxon>
        <taxon>Pentapetalae</taxon>
        <taxon>rosids</taxon>
        <taxon>fabids</taxon>
        <taxon>Malpighiales</taxon>
        <taxon>Salicaceae</taxon>
        <taxon>Saliceae</taxon>
        <taxon>Populus</taxon>
    </lineage>
</organism>
<dbReference type="GeneID" id="105118588"/>
<feature type="coiled-coil region" evidence="1">
    <location>
        <begin position="142"/>
        <end position="207"/>
    </location>
</feature>
<dbReference type="Proteomes" id="UP000694918">
    <property type="component" value="Unplaced"/>
</dbReference>
<accession>A0AAJ6XDH0</accession>